<evidence type="ECO:0000313" key="1">
    <source>
        <dbReference type="EMBL" id="ALO67447.1"/>
    </source>
</evidence>
<dbReference type="Proteomes" id="UP000059574">
    <property type="component" value="Chromosome"/>
</dbReference>
<dbReference type="AlphaFoldDB" id="A0A0S2M203"/>
<dbReference type="RefSeq" id="WP_062290303.1">
    <property type="nucleotide sequence ID" value="NZ_CP013200.1"/>
</dbReference>
<gene>
    <name evidence="1" type="ORF">AS189_14310</name>
</gene>
<dbReference type="OrthoDB" id="9815939at2"/>
<reference evidence="1 2" key="2">
    <citation type="journal article" date="2016" name="J. Biotechnol.">
        <title>Complete genome sequence of Arthrobacter alpinus ERGS4:06, a yellow pigmented bacterium tolerant to cold and radiations isolated from Sikkim Himalaya.</title>
        <authorList>
            <person name="Kumar R."/>
            <person name="Singh D."/>
            <person name="Swarnkar M.K."/>
            <person name="Singh A.K."/>
            <person name="Kumar S."/>
        </authorList>
    </citation>
    <scope>NUCLEOTIDE SEQUENCE [LARGE SCALE GENOMIC DNA]</scope>
    <source>
        <strain evidence="1 2">ERGS4:06</strain>
    </source>
</reference>
<protein>
    <recommendedName>
        <fullName evidence="3">LysM domain-containing protein</fullName>
    </recommendedName>
</protein>
<dbReference type="EMBL" id="CP013200">
    <property type="protein sequence ID" value="ALO67447.1"/>
    <property type="molecule type" value="Genomic_DNA"/>
</dbReference>
<evidence type="ECO:0000313" key="2">
    <source>
        <dbReference type="Proteomes" id="UP000059574"/>
    </source>
</evidence>
<organism evidence="1 2">
    <name type="scientific">Arthrobacter alpinus</name>
    <dbReference type="NCBI Taxonomy" id="656366"/>
    <lineage>
        <taxon>Bacteria</taxon>
        <taxon>Bacillati</taxon>
        <taxon>Actinomycetota</taxon>
        <taxon>Actinomycetes</taxon>
        <taxon>Micrococcales</taxon>
        <taxon>Micrococcaceae</taxon>
        <taxon>Arthrobacter</taxon>
    </lineage>
</organism>
<sequence>MSANFAANSRYVFTGTRTWTAPDGTPIAYLDRRFLPHPEALAGIASRTVAAGDRLDTVAAAALDDPELSWRVADANRAMNPRELTAVPGTVLRIALAEGIPGAPHV</sequence>
<accession>A0A0S2M203</accession>
<reference evidence="2" key="1">
    <citation type="submission" date="2015-11" db="EMBL/GenBank/DDBJ databases">
        <authorList>
            <person name="Kumar R."/>
            <person name="Singh D."/>
            <person name="Swarnkar M.K."/>
            <person name="Singh A.K."/>
            <person name="Kumar S."/>
        </authorList>
    </citation>
    <scope>NUCLEOTIDE SEQUENCE [LARGE SCALE GENOMIC DNA]</scope>
    <source>
        <strain evidence="2">ERGS4:06</strain>
    </source>
</reference>
<name>A0A0S2M203_9MICC</name>
<proteinExistence type="predicted"/>
<evidence type="ECO:0008006" key="3">
    <source>
        <dbReference type="Google" id="ProtNLM"/>
    </source>
</evidence>